<dbReference type="Proteomes" id="UP000045545">
    <property type="component" value="Unassembled WGS sequence"/>
</dbReference>
<evidence type="ECO:0000256" key="1">
    <source>
        <dbReference type="ARBA" id="ARBA00022694"/>
    </source>
</evidence>
<dbReference type="GO" id="GO:0000049">
    <property type="term" value="F:tRNA binding"/>
    <property type="evidence" value="ECO:0007669"/>
    <property type="project" value="UniProtKB-KW"/>
</dbReference>
<feature type="binding site" evidence="2">
    <location>
        <begin position="7"/>
        <end position="20"/>
    </location>
    <ligand>
        <name>ATP</name>
        <dbReference type="ChEBI" id="CHEBI:30616"/>
    </ligand>
</feature>
<dbReference type="GO" id="GO:0005524">
    <property type="term" value="F:ATP binding"/>
    <property type="evidence" value="ECO:0007669"/>
    <property type="project" value="UniProtKB-KW"/>
</dbReference>
<comment type="function">
    <text evidence="2">Catalyzes the formation of N(4)-acetylcytidine (ac(4)C) at the wobble position of elongator tRNA(Met), using acetate and ATP as substrates. First activates an acetate ion to form acetyladenylate (Ac-AMP) and then transfers the acetyl group to tRNA to form ac(4)C34.</text>
</comment>
<dbReference type="EMBL" id="CGIH01000049">
    <property type="protein sequence ID" value="CFY04983.1"/>
    <property type="molecule type" value="Genomic_DNA"/>
</dbReference>
<dbReference type="InterPro" id="IPR014729">
    <property type="entry name" value="Rossmann-like_a/b/a_fold"/>
</dbReference>
<feature type="binding site" evidence="2">
    <location>
        <position position="102"/>
    </location>
    <ligand>
        <name>ATP</name>
        <dbReference type="ChEBI" id="CHEBI:30616"/>
    </ligand>
</feature>
<evidence type="ECO:0000313" key="3">
    <source>
        <dbReference type="EMBL" id="CFY04983.1"/>
    </source>
</evidence>
<dbReference type="AlphaFoldDB" id="A0A0E4GFA7"/>
<dbReference type="Gene3D" id="3.40.50.620">
    <property type="entry name" value="HUPs"/>
    <property type="match status" value="1"/>
</dbReference>
<keyword evidence="4" id="KW-1185">Reference proteome</keyword>
<keyword evidence="2" id="KW-0067">ATP-binding</keyword>
<comment type="similarity">
    <text evidence="2">Belongs to the TmcAL family.</text>
</comment>
<keyword evidence="2" id="KW-0694">RNA-binding</keyword>
<organism evidence="3 4">
    <name type="scientific">Syntrophomonas zehnderi OL-4</name>
    <dbReference type="NCBI Taxonomy" id="690567"/>
    <lineage>
        <taxon>Bacteria</taxon>
        <taxon>Bacillati</taxon>
        <taxon>Bacillota</taxon>
        <taxon>Clostridia</taxon>
        <taxon>Eubacteriales</taxon>
        <taxon>Syntrophomonadaceae</taxon>
        <taxon>Syntrophomonas</taxon>
    </lineage>
</organism>
<dbReference type="EC" id="6.3.4.-" evidence="2"/>
<keyword evidence="2" id="KW-0436">Ligase</keyword>
<dbReference type="InterPro" id="IPR008513">
    <property type="entry name" value="tRNA(Met)_cyd_acetate_ligase"/>
</dbReference>
<dbReference type="PANTHER" id="PTHR37825">
    <property type="entry name" value="TRNA(MET) CYTIDINE ACETATE LIGASE"/>
    <property type="match status" value="1"/>
</dbReference>
<dbReference type="HAMAP" id="MF_01539">
    <property type="entry name" value="TmcAL"/>
    <property type="match status" value="1"/>
</dbReference>
<comment type="subcellular location">
    <subcellularLocation>
        <location evidence="2">Cytoplasm</location>
    </subcellularLocation>
</comment>
<dbReference type="PANTHER" id="PTHR37825:SF1">
    <property type="entry name" value="TRNA(MET) CYTIDINE ACETATE LIGASE"/>
    <property type="match status" value="1"/>
</dbReference>
<evidence type="ECO:0000256" key="2">
    <source>
        <dbReference type="HAMAP-Rule" id="MF_01539"/>
    </source>
</evidence>
<keyword evidence="1 2" id="KW-0819">tRNA processing</keyword>
<feature type="binding site" evidence="2">
    <location>
        <position position="164"/>
    </location>
    <ligand>
        <name>ATP</name>
        <dbReference type="ChEBI" id="CHEBI:30616"/>
    </ligand>
</feature>
<dbReference type="NCBIfam" id="NF010191">
    <property type="entry name" value="PRK13670.1"/>
    <property type="match status" value="1"/>
</dbReference>
<dbReference type="GO" id="GO:0006400">
    <property type="term" value="P:tRNA modification"/>
    <property type="evidence" value="ECO:0007669"/>
    <property type="project" value="UniProtKB-UniRule"/>
</dbReference>
<name>A0A0E4GFA7_9FIRM</name>
<keyword evidence="2" id="KW-0820">tRNA-binding</keyword>
<proteinExistence type="inferred from homology"/>
<evidence type="ECO:0000313" key="4">
    <source>
        <dbReference type="Proteomes" id="UP000045545"/>
    </source>
</evidence>
<dbReference type="GO" id="GO:0016879">
    <property type="term" value="F:ligase activity, forming carbon-nitrogen bonds"/>
    <property type="evidence" value="ECO:0007669"/>
    <property type="project" value="UniProtKB-UniRule"/>
</dbReference>
<protein>
    <recommendedName>
        <fullName evidence="2">tRNA(Met) cytidine acetate ligase</fullName>
        <ecNumber evidence="2">6.3.4.-</ecNumber>
    </recommendedName>
</protein>
<comment type="catalytic activity">
    <reaction evidence="2">
        <text>cytidine(34) in elongator tRNA(Met) + acetate + ATP = N(4)-acetylcytidine(34) in elongator tRNA(Met) + AMP + diphosphate</text>
        <dbReference type="Rhea" id="RHEA:58144"/>
        <dbReference type="Rhea" id="RHEA-COMP:10693"/>
        <dbReference type="Rhea" id="RHEA-COMP:10694"/>
        <dbReference type="ChEBI" id="CHEBI:30089"/>
        <dbReference type="ChEBI" id="CHEBI:30616"/>
        <dbReference type="ChEBI" id="CHEBI:33019"/>
        <dbReference type="ChEBI" id="CHEBI:74900"/>
        <dbReference type="ChEBI" id="CHEBI:82748"/>
        <dbReference type="ChEBI" id="CHEBI:456215"/>
    </reaction>
</comment>
<dbReference type="SUPFAM" id="SSF52374">
    <property type="entry name" value="Nucleotidylyl transferase"/>
    <property type="match status" value="1"/>
</dbReference>
<gene>
    <name evidence="2" type="primary">tmcAL</name>
    <name evidence="3" type="ORF">2494</name>
</gene>
<dbReference type="STRING" id="690567.2494"/>
<sequence length="414" mass="46303">MAVLGIIAEFNPFHNGHLHLIQRAHQQEHFSATVIVMSGNFLQRGEAALCNKWSRTAMALKAGADLVIELPFCFAVRSAYYFARGAIQLLQRTGVVSHLAFGSESGNLEELQNLADYLVDESPAYQECLRKHLATGISFASARSLALQSLLPDPKLKHLLLMPNNILALEYLHVLAEEQSAIKPITIMRQGTGYHSTELGPLASASAIRSCLLDKADREYLVETMPLTSLHRLEHEILAGRAPISMNALEQSILLKLRCSSAQELAEIYEVTEGLENRILQGANLYGTLEELKHYIKSKRYSLARINRTLLYILLDVQARQIAAFDELGPNYLHILGFSTQGQKILQEIKDKTNLPVLNRGSNVKKLHQDKSDPLTQAMLDLDIRSTDIYTLLYPNPRERRGGQDFTTSPVRIP</sequence>
<dbReference type="OrthoDB" id="9769796at2"/>
<feature type="binding site" evidence="2">
    <location>
        <position position="189"/>
    </location>
    <ligand>
        <name>ATP</name>
        <dbReference type="ChEBI" id="CHEBI:30616"/>
    </ligand>
</feature>
<dbReference type="GO" id="GO:0005737">
    <property type="term" value="C:cytoplasm"/>
    <property type="evidence" value="ECO:0007669"/>
    <property type="project" value="UniProtKB-SubCell"/>
</dbReference>
<dbReference type="Pfam" id="PF05636">
    <property type="entry name" value="HIGH_NTase1"/>
    <property type="match status" value="1"/>
</dbReference>
<accession>A0A0E4GFA7</accession>
<keyword evidence="2" id="KW-0963">Cytoplasm</keyword>
<keyword evidence="2" id="KW-0547">Nucleotide-binding</keyword>
<reference evidence="3 4" key="1">
    <citation type="submission" date="2015-03" db="EMBL/GenBank/DDBJ databases">
        <authorList>
            <person name="Murphy D."/>
        </authorList>
    </citation>
    <scope>NUCLEOTIDE SEQUENCE [LARGE SCALE GENOMIC DNA]</scope>
    <source>
        <strain evidence="3 4">OL-4</strain>
    </source>
</reference>
<comment type="caution">
    <text evidence="2">Lacks conserved residue(s) required for the propagation of feature annotation.</text>
</comment>